<keyword evidence="1" id="KW-1133">Transmembrane helix</keyword>
<dbReference type="Proteomes" id="UP000184120">
    <property type="component" value="Unassembled WGS sequence"/>
</dbReference>
<proteinExistence type="predicted"/>
<evidence type="ECO:0000313" key="5">
    <source>
        <dbReference type="Proteomes" id="UP000650994"/>
    </source>
</evidence>
<dbReference type="Pfam" id="PF10825">
    <property type="entry name" value="DUF2752"/>
    <property type="match status" value="1"/>
</dbReference>
<evidence type="ECO:0000313" key="4">
    <source>
        <dbReference type="Proteomes" id="UP000184120"/>
    </source>
</evidence>
<feature type="transmembrane region" description="Helical" evidence="1">
    <location>
        <begin position="6"/>
        <end position="25"/>
    </location>
</feature>
<dbReference type="Proteomes" id="UP000650994">
    <property type="component" value="Unassembled WGS sequence"/>
</dbReference>
<dbReference type="RefSeq" id="WP_072932118.1">
    <property type="nucleotide sequence ID" value="NZ_BMFL01000001.1"/>
</dbReference>
<gene>
    <name evidence="2" type="ORF">GCM10010984_02500</name>
    <name evidence="3" type="ORF">SAMN05443634_10732</name>
</gene>
<dbReference type="InterPro" id="IPR021215">
    <property type="entry name" value="DUF2752"/>
</dbReference>
<dbReference type="EMBL" id="BMFL01000001">
    <property type="protein sequence ID" value="GGE88260.1"/>
    <property type="molecule type" value="Genomic_DNA"/>
</dbReference>
<sequence length="135" mass="15428">MKQILVYGLATILPLIVIIYFYAFYSNQNPFALKCIFHSATGLWCPGCGGQRAFSLFVHGHILSSLRHNLLLPFALYITIYTYYAIIGNIFLKIPFGNKFHLPPSFARNFLIFLFVYAILRNIPVSPFIYLAPES</sequence>
<evidence type="ECO:0008006" key="6">
    <source>
        <dbReference type="Google" id="ProtNLM"/>
    </source>
</evidence>
<accession>A0A1M6YTI1</accession>
<evidence type="ECO:0000313" key="3">
    <source>
        <dbReference type="EMBL" id="SHL21527.1"/>
    </source>
</evidence>
<name>A0A1M6YTI1_9FLAO</name>
<protein>
    <recommendedName>
        <fullName evidence="6">DUF2752 domain-containing protein</fullName>
    </recommendedName>
</protein>
<dbReference type="AlphaFoldDB" id="A0A1M6YTI1"/>
<reference evidence="2" key="5">
    <citation type="submission" date="2024-05" db="EMBL/GenBank/DDBJ databases">
        <authorList>
            <person name="Sun Q."/>
            <person name="Zhou Y."/>
        </authorList>
    </citation>
    <scope>NUCLEOTIDE SEQUENCE</scope>
    <source>
        <strain evidence="2">CGMCC 1.12707</strain>
    </source>
</reference>
<keyword evidence="1" id="KW-0472">Membrane</keyword>
<dbReference type="EMBL" id="FRBH01000007">
    <property type="protein sequence ID" value="SHL21527.1"/>
    <property type="molecule type" value="Genomic_DNA"/>
</dbReference>
<reference evidence="4" key="3">
    <citation type="submission" date="2016-11" db="EMBL/GenBank/DDBJ databases">
        <authorList>
            <person name="Varghese N."/>
            <person name="Submissions S."/>
        </authorList>
    </citation>
    <scope>NUCLEOTIDE SEQUENCE [LARGE SCALE GENOMIC DNA]</scope>
    <source>
        <strain evidence="4">DSM 27989</strain>
    </source>
</reference>
<dbReference type="STRING" id="1434701.SAMN05443634_10732"/>
<keyword evidence="5" id="KW-1185">Reference proteome</keyword>
<feature type="transmembrane region" description="Helical" evidence="1">
    <location>
        <begin position="112"/>
        <end position="132"/>
    </location>
</feature>
<reference evidence="2" key="1">
    <citation type="journal article" date="2014" name="Int. J. Syst. Evol. Microbiol.">
        <title>Complete genome of a new Firmicutes species belonging to the dominant human colonic microbiota ('Ruminococcus bicirculans') reveals two chromosomes and a selective capacity to utilize plant glucans.</title>
        <authorList>
            <consortium name="NISC Comparative Sequencing Program"/>
            <person name="Wegmann U."/>
            <person name="Louis P."/>
            <person name="Goesmann A."/>
            <person name="Henrissat B."/>
            <person name="Duncan S.H."/>
            <person name="Flint H.J."/>
        </authorList>
    </citation>
    <scope>NUCLEOTIDE SEQUENCE</scope>
    <source>
        <strain evidence="2">CGMCC 1.12707</strain>
    </source>
</reference>
<evidence type="ECO:0000256" key="1">
    <source>
        <dbReference type="SAM" id="Phobius"/>
    </source>
</evidence>
<dbReference type="OrthoDB" id="9815897at2"/>
<reference evidence="5" key="4">
    <citation type="journal article" date="2019" name="Int. J. Syst. Evol. Microbiol.">
        <title>The Global Catalogue of Microorganisms (GCM) 10K type strain sequencing project: providing services to taxonomists for standard genome sequencing and annotation.</title>
        <authorList>
            <consortium name="The Broad Institute Genomics Platform"/>
            <consortium name="The Broad Institute Genome Sequencing Center for Infectious Disease"/>
            <person name="Wu L."/>
            <person name="Ma J."/>
        </authorList>
    </citation>
    <scope>NUCLEOTIDE SEQUENCE [LARGE SCALE GENOMIC DNA]</scope>
    <source>
        <strain evidence="5">CGMCC 1.12707</strain>
    </source>
</reference>
<feature type="transmembrane region" description="Helical" evidence="1">
    <location>
        <begin position="70"/>
        <end position="92"/>
    </location>
</feature>
<organism evidence="3 4">
    <name type="scientific">Chishuiella changwenlii</name>
    <dbReference type="NCBI Taxonomy" id="1434701"/>
    <lineage>
        <taxon>Bacteria</taxon>
        <taxon>Pseudomonadati</taxon>
        <taxon>Bacteroidota</taxon>
        <taxon>Flavobacteriia</taxon>
        <taxon>Flavobacteriales</taxon>
        <taxon>Weeksellaceae</taxon>
        <taxon>Chishuiella</taxon>
    </lineage>
</organism>
<keyword evidence="1" id="KW-0812">Transmembrane</keyword>
<evidence type="ECO:0000313" key="2">
    <source>
        <dbReference type="EMBL" id="GGE88260.1"/>
    </source>
</evidence>
<reference evidence="3" key="2">
    <citation type="submission" date="2016-11" db="EMBL/GenBank/DDBJ databases">
        <authorList>
            <person name="Jaros S."/>
            <person name="Januszkiewicz K."/>
            <person name="Wedrychowicz H."/>
        </authorList>
    </citation>
    <scope>NUCLEOTIDE SEQUENCE [LARGE SCALE GENOMIC DNA]</scope>
    <source>
        <strain evidence="3">DSM 27989</strain>
    </source>
</reference>